<evidence type="ECO:0000313" key="3">
    <source>
        <dbReference type="EMBL" id="CUN19467.1"/>
    </source>
</evidence>
<evidence type="ECO:0000313" key="5">
    <source>
        <dbReference type="Proteomes" id="UP000095495"/>
    </source>
</evidence>
<accession>A0A0M6WJB1</accession>
<evidence type="ECO:0000313" key="4">
    <source>
        <dbReference type="Proteomes" id="UP000049979"/>
    </source>
</evidence>
<gene>
    <name evidence="3" type="ORF">ERS852420_03361</name>
    <name evidence="2" type="ORF">M72_27471</name>
</gene>
<keyword evidence="4" id="KW-1185">Reference proteome</keyword>
<evidence type="ECO:0000313" key="2">
    <source>
        <dbReference type="EMBL" id="CRL36934.1"/>
    </source>
</evidence>
<feature type="region of interest" description="Disordered" evidence="1">
    <location>
        <begin position="68"/>
        <end position="118"/>
    </location>
</feature>
<sequence>MAQQQPQQAIHKFVLGNKELEGKTAEFQYDKGWYSITDIVGEERNVIYKSRNAQEAYMKWNVYIGRKKERPLSGKNSDADHGSRADGNRANDSREHRSRDFREKRDMTDRRGNNRGRH</sequence>
<dbReference type="Proteomes" id="UP000049979">
    <property type="component" value="Unassembled WGS sequence"/>
</dbReference>
<reference evidence="2" key="1">
    <citation type="submission" date="2015-05" db="EMBL/GenBank/DDBJ databases">
        <authorList>
            <person name="Wang D.B."/>
            <person name="Wang M."/>
        </authorList>
    </citation>
    <scope>NUCLEOTIDE SEQUENCE [LARGE SCALE GENOMIC DNA]</scope>
    <source>
        <strain evidence="2">M72</strain>
    </source>
</reference>
<proteinExistence type="predicted"/>
<evidence type="ECO:0000256" key="1">
    <source>
        <dbReference type="SAM" id="MobiDB-lite"/>
    </source>
</evidence>
<feature type="compositionally biased region" description="Basic and acidic residues" evidence="1">
    <location>
        <begin position="77"/>
        <end position="112"/>
    </location>
</feature>
<protein>
    <submittedName>
        <fullName evidence="2">Uncharacterized protein</fullName>
    </submittedName>
</protein>
<reference evidence="4" key="2">
    <citation type="submission" date="2015-05" db="EMBL/GenBank/DDBJ databases">
        <authorList>
            <consortium name="Pathogen Informatics"/>
        </authorList>
    </citation>
    <scope>NUCLEOTIDE SEQUENCE [LARGE SCALE GENOMIC DNA]</scope>
    <source>
        <strain evidence="3 5">2789STDY5608863</strain>
        <strain evidence="4">M72</strain>
    </source>
</reference>
<dbReference type="RefSeq" id="WP_242853375.1">
    <property type="nucleotide sequence ID" value="NZ_CP173697.1"/>
</dbReference>
<dbReference type="EMBL" id="CYXV01000021">
    <property type="protein sequence ID" value="CUN19467.1"/>
    <property type="molecule type" value="Genomic_DNA"/>
</dbReference>
<name>A0A0M6WJB1_9FIRM</name>
<organism evidence="2 4">
    <name type="scientific">Roseburia faecis</name>
    <dbReference type="NCBI Taxonomy" id="301302"/>
    <lineage>
        <taxon>Bacteria</taxon>
        <taxon>Bacillati</taxon>
        <taxon>Bacillota</taxon>
        <taxon>Clostridia</taxon>
        <taxon>Lachnospirales</taxon>
        <taxon>Lachnospiraceae</taxon>
        <taxon>Roseburia</taxon>
    </lineage>
</organism>
<dbReference type="EMBL" id="CVRR01000014">
    <property type="protein sequence ID" value="CRL36934.1"/>
    <property type="molecule type" value="Genomic_DNA"/>
</dbReference>
<dbReference type="STRING" id="301302.ERS852420_03361"/>
<dbReference type="AlphaFoldDB" id="A0A0M6WJB1"/>
<dbReference type="Proteomes" id="UP000095495">
    <property type="component" value="Unassembled WGS sequence"/>
</dbReference>